<dbReference type="Pfam" id="PF00126">
    <property type="entry name" value="HTH_1"/>
    <property type="match status" value="1"/>
</dbReference>
<keyword evidence="3" id="KW-0238">DNA-binding</keyword>
<comment type="caution">
    <text evidence="6">The sequence shown here is derived from an EMBL/GenBank/DDBJ whole genome shotgun (WGS) entry which is preliminary data.</text>
</comment>
<dbReference type="PRINTS" id="PR00039">
    <property type="entry name" value="HTHLYSR"/>
</dbReference>
<dbReference type="Proteomes" id="UP001199319">
    <property type="component" value="Unassembled WGS sequence"/>
</dbReference>
<sequence length="294" mass="32717">MSATKYQIFLKTVECGSFTKAAEELNFSQSGISHAISSLEEELGVTLLSRNRGGVTLTGDGRALLPQIQQLCTEYHRLAQQAADLRGMDAGLVKVASFSSVSAQWLPMILKSFSKLYPAIEFEIQTCDFYDQIEELIITGQADCGFLRMPSLKGLQVYPLHLDQLKVIVPCGHPLANSDPFPVEALATEPVIQLEEGDDYEIRAAFDEMGVRPHVRYIAREDRTILSMVSNGLGISLLPELMVRHSPYPLVVCQPPKAFYRRIAIGVKDEKALSNSTQRFVDHVRAWVQVNGFK</sequence>
<dbReference type="PANTHER" id="PTHR30346">
    <property type="entry name" value="TRANSCRIPTIONAL DUAL REGULATOR HCAR-RELATED"/>
    <property type="match status" value="1"/>
</dbReference>
<dbReference type="GO" id="GO:0003677">
    <property type="term" value="F:DNA binding"/>
    <property type="evidence" value="ECO:0007669"/>
    <property type="project" value="UniProtKB-KW"/>
</dbReference>
<dbReference type="GO" id="GO:0003700">
    <property type="term" value="F:DNA-binding transcription factor activity"/>
    <property type="evidence" value="ECO:0007669"/>
    <property type="project" value="InterPro"/>
</dbReference>
<organism evidence="6 7">
    <name type="scientific">Brotocaccenecus cirricatena</name>
    <dbReference type="NCBI Taxonomy" id="3064195"/>
    <lineage>
        <taxon>Bacteria</taxon>
        <taxon>Bacillati</taxon>
        <taxon>Bacillota</taxon>
        <taxon>Clostridia</taxon>
        <taxon>Eubacteriales</taxon>
        <taxon>Oscillospiraceae</taxon>
        <taxon>Brotocaccenecus</taxon>
    </lineage>
</organism>
<name>A0AAE3AHM8_9FIRM</name>
<evidence type="ECO:0000313" key="7">
    <source>
        <dbReference type="Proteomes" id="UP001199319"/>
    </source>
</evidence>
<keyword evidence="2" id="KW-0805">Transcription regulation</keyword>
<dbReference type="FunFam" id="1.10.10.10:FF:000001">
    <property type="entry name" value="LysR family transcriptional regulator"/>
    <property type="match status" value="1"/>
</dbReference>
<dbReference type="SUPFAM" id="SSF46785">
    <property type="entry name" value="Winged helix' DNA-binding domain"/>
    <property type="match status" value="1"/>
</dbReference>
<evidence type="ECO:0000256" key="3">
    <source>
        <dbReference type="ARBA" id="ARBA00023125"/>
    </source>
</evidence>
<dbReference type="InterPro" id="IPR036390">
    <property type="entry name" value="WH_DNA-bd_sf"/>
</dbReference>
<comment type="similarity">
    <text evidence="1">Belongs to the LysR transcriptional regulatory family.</text>
</comment>
<dbReference type="Pfam" id="PF03466">
    <property type="entry name" value="LysR_substrate"/>
    <property type="match status" value="1"/>
</dbReference>
<reference evidence="6" key="1">
    <citation type="submission" date="2021-10" db="EMBL/GenBank/DDBJ databases">
        <title>Anaerobic single-cell dispensing facilitates the cultivation of human gut bacteria.</title>
        <authorList>
            <person name="Afrizal A."/>
        </authorList>
    </citation>
    <scope>NUCLEOTIDE SEQUENCE</scope>
    <source>
        <strain evidence="6">CLA-AA-H272</strain>
    </source>
</reference>
<evidence type="ECO:0000256" key="2">
    <source>
        <dbReference type="ARBA" id="ARBA00023015"/>
    </source>
</evidence>
<keyword evidence="7" id="KW-1185">Reference proteome</keyword>
<feature type="domain" description="HTH lysR-type" evidence="5">
    <location>
        <begin position="1"/>
        <end position="58"/>
    </location>
</feature>
<accession>A0AAE3AHM8</accession>
<gene>
    <name evidence="6" type="ORF">LKD37_11470</name>
</gene>
<evidence type="ECO:0000256" key="1">
    <source>
        <dbReference type="ARBA" id="ARBA00009437"/>
    </source>
</evidence>
<dbReference type="RefSeq" id="WP_302929347.1">
    <property type="nucleotide sequence ID" value="NZ_JAJEPW010000036.1"/>
</dbReference>
<dbReference type="PROSITE" id="PS50931">
    <property type="entry name" value="HTH_LYSR"/>
    <property type="match status" value="1"/>
</dbReference>
<keyword evidence="4" id="KW-0804">Transcription</keyword>
<dbReference type="Gene3D" id="3.40.190.290">
    <property type="match status" value="1"/>
</dbReference>
<evidence type="ECO:0000313" key="6">
    <source>
        <dbReference type="EMBL" id="MCC2130125.1"/>
    </source>
</evidence>
<dbReference type="AlphaFoldDB" id="A0AAE3AHM8"/>
<dbReference type="InterPro" id="IPR005119">
    <property type="entry name" value="LysR_subst-bd"/>
</dbReference>
<dbReference type="SUPFAM" id="SSF53850">
    <property type="entry name" value="Periplasmic binding protein-like II"/>
    <property type="match status" value="1"/>
</dbReference>
<dbReference type="EMBL" id="JAJEPW010000036">
    <property type="protein sequence ID" value="MCC2130125.1"/>
    <property type="molecule type" value="Genomic_DNA"/>
</dbReference>
<dbReference type="CDD" id="cd05466">
    <property type="entry name" value="PBP2_LTTR_substrate"/>
    <property type="match status" value="1"/>
</dbReference>
<evidence type="ECO:0000256" key="4">
    <source>
        <dbReference type="ARBA" id="ARBA00023163"/>
    </source>
</evidence>
<dbReference type="InterPro" id="IPR000847">
    <property type="entry name" value="LysR_HTH_N"/>
</dbReference>
<dbReference type="InterPro" id="IPR036388">
    <property type="entry name" value="WH-like_DNA-bd_sf"/>
</dbReference>
<dbReference type="Gene3D" id="1.10.10.10">
    <property type="entry name" value="Winged helix-like DNA-binding domain superfamily/Winged helix DNA-binding domain"/>
    <property type="match status" value="1"/>
</dbReference>
<proteinExistence type="inferred from homology"/>
<protein>
    <submittedName>
        <fullName evidence="6">LysR family transcriptional regulator</fullName>
    </submittedName>
</protein>
<dbReference type="GO" id="GO:0032993">
    <property type="term" value="C:protein-DNA complex"/>
    <property type="evidence" value="ECO:0007669"/>
    <property type="project" value="TreeGrafter"/>
</dbReference>
<dbReference type="PANTHER" id="PTHR30346:SF0">
    <property type="entry name" value="HCA OPERON TRANSCRIPTIONAL ACTIVATOR HCAR"/>
    <property type="match status" value="1"/>
</dbReference>
<evidence type="ECO:0000259" key="5">
    <source>
        <dbReference type="PROSITE" id="PS50931"/>
    </source>
</evidence>